<accession>A0ACB8S7L8</accession>
<keyword evidence="2" id="KW-1185">Reference proteome</keyword>
<name>A0ACB8S7L8_9AGAM</name>
<evidence type="ECO:0000313" key="2">
    <source>
        <dbReference type="Proteomes" id="UP000814033"/>
    </source>
</evidence>
<reference evidence="1" key="2">
    <citation type="journal article" date="2022" name="New Phytol.">
        <title>Evolutionary transition to the ectomycorrhizal habit in the genomes of a hyperdiverse lineage of mushroom-forming fungi.</title>
        <authorList>
            <person name="Looney B."/>
            <person name="Miyauchi S."/>
            <person name="Morin E."/>
            <person name="Drula E."/>
            <person name="Courty P.E."/>
            <person name="Kohler A."/>
            <person name="Kuo A."/>
            <person name="LaButti K."/>
            <person name="Pangilinan J."/>
            <person name="Lipzen A."/>
            <person name="Riley R."/>
            <person name="Andreopoulos W."/>
            <person name="He G."/>
            <person name="Johnson J."/>
            <person name="Nolan M."/>
            <person name="Tritt A."/>
            <person name="Barry K.W."/>
            <person name="Grigoriev I.V."/>
            <person name="Nagy L.G."/>
            <person name="Hibbett D."/>
            <person name="Henrissat B."/>
            <person name="Matheny P.B."/>
            <person name="Labbe J."/>
            <person name="Martin F.M."/>
        </authorList>
    </citation>
    <scope>NUCLEOTIDE SEQUENCE</scope>
    <source>
        <strain evidence="1">FP105234-sp</strain>
    </source>
</reference>
<organism evidence="1 2">
    <name type="scientific">Auriscalpium vulgare</name>
    <dbReference type="NCBI Taxonomy" id="40419"/>
    <lineage>
        <taxon>Eukaryota</taxon>
        <taxon>Fungi</taxon>
        <taxon>Dikarya</taxon>
        <taxon>Basidiomycota</taxon>
        <taxon>Agaricomycotina</taxon>
        <taxon>Agaricomycetes</taxon>
        <taxon>Russulales</taxon>
        <taxon>Auriscalpiaceae</taxon>
        <taxon>Auriscalpium</taxon>
    </lineage>
</organism>
<sequence>MWTTKSPPPARDAQRVHAADVDLIAAFSTDVICYTRHFATAPTTWPDGTLHVTRHPAGAHIDSAHAGSDELTARSTPFHAVHRVFAGGQPDEKRLYRTSRGPNLVGEGGWLLSSGSCRCVGTGGVGERSRWRPWVGRCVSRIRFGRGATVSVEQAAARKVGVRMGWNVLDAFGDGV</sequence>
<comment type="caution">
    <text evidence="1">The sequence shown here is derived from an EMBL/GenBank/DDBJ whole genome shotgun (WGS) entry which is preliminary data.</text>
</comment>
<dbReference type="Proteomes" id="UP000814033">
    <property type="component" value="Unassembled WGS sequence"/>
</dbReference>
<evidence type="ECO:0000313" key="1">
    <source>
        <dbReference type="EMBL" id="KAI0052498.1"/>
    </source>
</evidence>
<proteinExistence type="predicted"/>
<protein>
    <submittedName>
        <fullName evidence="1">Uncharacterized protein</fullName>
    </submittedName>
</protein>
<reference evidence="1" key="1">
    <citation type="submission" date="2021-02" db="EMBL/GenBank/DDBJ databases">
        <authorList>
            <consortium name="DOE Joint Genome Institute"/>
            <person name="Ahrendt S."/>
            <person name="Looney B.P."/>
            <person name="Miyauchi S."/>
            <person name="Morin E."/>
            <person name="Drula E."/>
            <person name="Courty P.E."/>
            <person name="Chicoki N."/>
            <person name="Fauchery L."/>
            <person name="Kohler A."/>
            <person name="Kuo A."/>
            <person name="Labutti K."/>
            <person name="Pangilinan J."/>
            <person name="Lipzen A."/>
            <person name="Riley R."/>
            <person name="Andreopoulos W."/>
            <person name="He G."/>
            <person name="Johnson J."/>
            <person name="Barry K.W."/>
            <person name="Grigoriev I.V."/>
            <person name="Nagy L."/>
            <person name="Hibbett D."/>
            <person name="Henrissat B."/>
            <person name="Matheny P.B."/>
            <person name="Labbe J."/>
            <person name="Martin F."/>
        </authorList>
    </citation>
    <scope>NUCLEOTIDE SEQUENCE</scope>
    <source>
        <strain evidence="1">FP105234-sp</strain>
    </source>
</reference>
<dbReference type="EMBL" id="MU275845">
    <property type="protein sequence ID" value="KAI0052498.1"/>
    <property type="molecule type" value="Genomic_DNA"/>
</dbReference>
<gene>
    <name evidence="1" type="ORF">FA95DRAFT_1328016</name>
</gene>